<evidence type="ECO:0000313" key="3">
    <source>
        <dbReference type="EMBL" id="SVB36116.1"/>
    </source>
</evidence>
<dbReference type="GO" id="GO:0046872">
    <property type="term" value="F:metal ion binding"/>
    <property type="evidence" value="ECO:0007669"/>
    <property type="project" value="UniProtKB-KW"/>
</dbReference>
<evidence type="ECO:0000259" key="2">
    <source>
        <dbReference type="Pfam" id="PF01557"/>
    </source>
</evidence>
<dbReference type="AlphaFoldDB" id="A0A382DC76"/>
<evidence type="ECO:0000256" key="1">
    <source>
        <dbReference type="ARBA" id="ARBA00022723"/>
    </source>
</evidence>
<dbReference type="SUPFAM" id="SSF56529">
    <property type="entry name" value="FAH"/>
    <property type="match status" value="1"/>
</dbReference>
<dbReference type="GO" id="GO:0018773">
    <property type="term" value="F:acetylpyruvate hydrolase activity"/>
    <property type="evidence" value="ECO:0007669"/>
    <property type="project" value="TreeGrafter"/>
</dbReference>
<dbReference type="EMBL" id="UINC01038716">
    <property type="protein sequence ID" value="SVB36116.1"/>
    <property type="molecule type" value="Genomic_DNA"/>
</dbReference>
<sequence>MTFPFRTPDVVTLSIRGSEDIFPVNHIYCVGRNYAAHAKEMGADDRQPPFFFSKSDWAVTSGDVDYPADTNDLQHEVELVIAVGEEMSVFGFGVGVDLTRRDIQGQAKKDSKPWFRGKSFPGSAPVSKIIPLEKRSDYSDLNLVLSVNGELKQSGSCRDMIWSPPEILCELAADVPLQAGDLIFTGTPEGVGPLAKGDQVIAAIPGEVELSFSIL</sequence>
<dbReference type="Gene3D" id="3.90.850.10">
    <property type="entry name" value="Fumarylacetoacetase-like, C-terminal domain"/>
    <property type="match status" value="1"/>
</dbReference>
<keyword evidence="1" id="KW-0479">Metal-binding</keyword>
<feature type="domain" description="Fumarylacetoacetase-like C-terminal" evidence="2">
    <location>
        <begin position="27"/>
        <end position="206"/>
    </location>
</feature>
<organism evidence="3">
    <name type="scientific">marine metagenome</name>
    <dbReference type="NCBI Taxonomy" id="408172"/>
    <lineage>
        <taxon>unclassified sequences</taxon>
        <taxon>metagenomes</taxon>
        <taxon>ecological metagenomes</taxon>
    </lineage>
</organism>
<protein>
    <recommendedName>
        <fullName evidence="2">Fumarylacetoacetase-like C-terminal domain-containing protein</fullName>
    </recommendedName>
</protein>
<reference evidence="3" key="1">
    <citation type="submission" date="2018-05" db="EMBL/GenBank/DDBJ databases">
        <authorList>
            <person name="Lanie J.A."/>
            <person name="Ng W.-L."/>
            <person name="Kazmierczak K.M."/>
            <person name="Andrzejewski T.M."/>
            <person name="Davidsen T.M."/>
            <person name="Wayne K.J."/>
            <person name="Tettelin H."/>
            <person name="Glass J.I."/>
            <person name="Rusch D."/>
            <person name="Podicherti R."/>
            <person name="Tsui H.-C.T."/>
            <person name="Winkler M.E."/>
        </authorList>
    </citation>
    <scope>NUCLEOTIDE SEQUENCE</scope>
</reference>
<proteinExistence type="predicted"/>
<dbReference type="PANTHER" id="PTHR11820:SF90">
    <property type="entry name" value="FLUTATHIONE S-TRANSFERASE"/>
    <property type="match status" value="1"/>
</dbReference>
<name>A0A382DC76_9ZZZZ</name>
<dbReference type="PANTHER" id="PTHR11820">
    <property type="entry name" value="ACYLPYRUVASE"/>
    <property type="match status" value="1"/>
</dbReference>
<gene>
    <name evidence="3" type="ORF">METZ01_LOCUS188970</name>
</gene>
<accession>A0A382DC76</accession>
<dbReference type="InterPro" id="IPR036663">
    <property type="entry name" value="Fumarylacetoacetase_C_sf"/>
</dbReference>
<dbReference type="Pfam" id="PF01557">
    <property type="entry name" value="FAA_hydrolase"/>
    <property type="match status" value="1"/>
</dbReference>
<dbReference type="InterPro" id="IPR011234">
    <property type="entry name" value="Fumarylacetoacetase-like_C"/>
</dbReference>